<name>A0A6L2R4F7_9BACT</name>
<dbReference type="Pfam" id="PF00814">
    <property type="entry name" value="TsaD"/>
    <property type="match status" value="1"/>
</dbReference>
<protein>
    <submittedName>
        <fullName evidence="2">tRNA threonylcarbamoyladenosine biosynthesis protein TsaB</fullName>
    </submittedName>
</protein>
<comment type="caution">
    <text evidence="2">The sequence shown here is derived from an EMBL/GenBank/DDBJ whole genome shotgun (WGS) entry which is preliminary data.</text>
</comment>
<dbReference type="InterPro" id="IPR000905">
    <property type="entry name" value="Gcp-like_dom"/>
</dbReference>
<evidence type="ECO:0000313" key="3">
    <source>
        <dbReference type="Proteomes" id="UP000505077"/>
    </source>
</evidence>
<sequence length="280" mass="29967">MTASSTGLELILNAAEGVLQIVVTQNEAVLCVQEWHRPERATEILTPALQAICASLGIAPSGFKRIACVRGPGSFTGIRLVLTTAAALRRTGHAQLAALDFLQALACSAAIRRSLPYGVPVWTVTHARANLVHCRPFVAMGPIIPPAPLQDVDLCPPDEALRRILTESESARIPSQTQARHTPCCICGSALTRHAAIFGSFAAMSDTVHPMPELTNPDGAALRLLARHGDYAAEDIEPLYARPCDAAENLPQIAARRNMDPNSATAELEHLLQAWPTSDI</sequence>
<proteinExistence type="predicted"/>
<dbReference type="SUPFAM" id="SSF53067">
    <property type="entry name" value="Actin-like ATPase domain"/>
    <property type="match status" value="1"/>
</dbReference>
<feature type="domain" description="Gcp-like" evidence="1">
    <location>
        <begin position="42"/>
        <end position="132"/>
    </location>
</feature>
<dbReference type="AlphaFoldDB" id="A0A6L2R4F7"/>
<reference evidence="2 3" key="1">
    <citation type="journal article" date="2020" name="ISME J.">
        <title>Parallel Reductive Genome Evolution in Desulfovibrio Ectosymbionts Independently Acquired by Trichonympha Protists in the Termite Gut.</title>
        <authorList>
            <person name="Takeuchi M."/>
            <person name="Kuwahara H."/>
            <person name="Murakami T."/>
            <person name="Takahashi K."/>
            <person name="Kajitani R."/>
            <person name="Toyoda A."/>
            <person name="Itoh T."/>
            <person name="Ohkuma M."/>
            <person name="Hongoh Y."/>
        </authorList>
    </citation>
    <scope>NUCLEOTIDE SEQUENCE [LARGE SCALE GENOMIC DNA]</scope>
    <source>
        <strain evidence="2">ZnDsv-02</strain>
    </source>
</reference>
<dbReference type="EMBL" id="BLLL01000001">
    <property type="protein sequence ID" value="GFH62385.1"/>
    <property type="molecule type" value="Genomic_DNA"/>
</dbReference>
<dbReference type="Gene3D" id="3.30.420.40">
    <property type="match status" value="2"/>
</dbReference>
<evidence type="ECO:0000259" key="1">
    <source>
        <dbReference type="Pfam" id="PF00814"/>
    </source>
</evidence>
<gene>
    <name evidence="2" type="primary">tsaB</name>
    <name evidence="2" type="ORF">ZNDK_0156</name>
</gene>
<accession>A0A6L2R4F7</accession>
<evidence type="ECO:0000313" key="2">
    <source>
        <dbReference type="EMBL" id="GFH62385.1"/>
    </source>
</evidence>
<dbReference type="GO" id="GO:0002949">
    <property type="term" value="P:tRNA threonylcarbamoyladenosine modification"/>
    <property type="evidence" value="ECO:0007669"/>
    <property type="project" value="InterPro"/>
</dbReference>
<dbReference type="Proteomes" id="UP000505077">
    <property type="component" value="Unassembled WGS sequence"/>
</dbReference>
<dbReference type="InterPro" id="IPR043129">
    <property type="entry name" value="ATPase_NBD"/>
</dbReference>
<organism evidence="2 3">
    <name type="scientific">Candidatus Desulfovibrio kirbyi</name>
    <dbReference type="NCBI Taxonomy" id="2696086"/>
    <lineage>
        <taxon>Bacteria</taxon>
        <taxon>Pseudomonadati</taxon>
        <taxon>Thermodesulfobacteriota</taxon>
        <taxon>Desulfovibrionia</taxon>
        <taxon>Desulfovibrionales</taxon>
        <taxon>Desulfovibrionaceae</taxon>
        <taxon>Desulfovibrio</taxon>
    </lineage>
</organism>
<dbReference type="InterPro" id="IPR022496">
    <property type="entry name" value="T6A_TsaB"/>
</dbReference>
<dbReference type="NCBIfam" id="TIGR03725">
    <property type="entry name" value="T6A_YeaZ"/>
    <property type="match status" value="1"/>
</dbReference>